<sequence length="147" mass="16054">PPPQPSFTFQDSSLSPAAKRSKQSAEESEKLLLDSKLIFPIVPPTLTWNAPQLSFADVQRITFHPDFQPDRWNVCTDLSHVLRSIMKIALSSPPLSLDYSPAPAETLLLRLTSLARIYDAADASGDLTTFGVSTKLALVDGSGEDKE</sequence>
<feature type="non-terminal residue" evidence="2">
    <location>
        <position position="1"/>
    </location>
</feature>
<feature type="non-terminal residue" evidence="2">
    <location>
        <position position="147"/>
    </location>
</feature>
<comment type="caution">
    <text evidence="2">The sequence shown here is derived from an EMBL/GenBank/DDBJ whole genome shotgun (WGS) entry which is preliminary data.</text>
</comment>
<evidence type="ECO:0000313" key="3">
    <source>
        <dbReference type="Proteomes" id="UP001165060"/>
    </source>
</evidence>
<evidence type="ECO:0000313" key="2">
    <source>
        <dbReference type="EMBL" id="GMI57112.1"/>
    </source>
</evidence>
<feature type="region of interest" description="Disordered" evidence="1">
    <location>
        <begin position="1"/>
        <end position="25"/>
    </location>
</feature>
<name>A0ABQ6NDG1_9STRA</name>
<evidence type="ECO:0000256" key="1">
    <source>
        <dbReference type="SAM" id="MobiDB-lite"/>
    </source>
</evidence>
<dbReference type="Proteomes" id="UP001165060">
    <property type="component" value="Unassembled WGS sequence"/>
</dbReference>
<proteinExistence type="predicted"/>
<dbReference type="EMBL" id="BRYB01006798">
    <property type="protein sequence ID" value="GMI57112.1"/>
    <property type="molecule type" value="Genomic_DNA"/>
</dbReference>
<keyword evidence="3" id="KW-1185">Reference proteome</keyword>
<organism evidence="2 3">
    <name type="scientific">Tetraparma gracilis</name>
    <dbReference type="NCBI Taxonomy" id="2962635"/>
    <lineage>
        <taxon>Eukaryota</taxon>
        <taxon>Sar</taxon>
        <taxon>Stramenopiles</taxon>
        <taxon>Ochrophyta</taxon>
        <taxon>Bolidophyceae</taxon>
        <taxon>Parmales</taxon>
        <taxon>Triparmaceae</taxon>
        <taxon>Tetraparma</taxon>
    </lineage>
</organism>
<protein>
    <submittedName>
        <fullName evidence="2">Uncharacterized protein</fullName>
    </submittedName>
</protein>
<reference evidence="2 3" key="1">
    <citation type="journal article" date="2023" name="Commun. Biol.">
        <title>Genome analysis of Parmales, the sister group of diatoms, reveals the evolutionary specialization of diatoms from phago-mixotrophs to photoautotrophs.</title>
        <authorList>
            <person name="Ban H."/>
            <person name="Sato S."/>
            <person name="Yoshikawa S."/>
            <person name="Yamada K."/>
            <person name="Nakamura Y."/>
            <person name="Ichinomiya M."/>
            <person name="Sato N."/>
            <person name="Blanc-Mathieu R."/>
            <person name="Endo H."/>
            <person name="Kuwata A."/>
            <person name="Ogata H."/>
        </authorList>
    </citation>
    <scope>NUCLEOTIDE SEQUENCE [LARGE SCALE GENOMIC DNA]</scope>
</reference>
<gene>
    <name evidence="2" type="ORF">TeGR_g945</name>
</gene>
<feature type="compositionally biased region" description="Polar residues" evidence="1">
    <location>
        <begin position="1"/>
        <end position="15"/>
    </location>
</feature>
<accession>A0ABQ6NDG1</accession>